<dbReference type="GO" id="GO:0003676">
    <property type="term" value="F:nucleic acid binding"/>
    <property type="evidence" value="ECO:0007669"/>
    <property type="project" value="InterPro"/>
</dbReference>
<evidence type="ECO:0000256" key="1">
    <source>
        <dbReference type="SAM" id="MobiDB-lite"/>
    </source>
</evidence>
<sequence>MSVRDGGCVRPGCNRPASWCDIHHVIWYSRGGPTAVSNMCALCPSCHSLVHAGILEVTMDDGIPYLKYGPNTRQHPRPRFHHHHTTTGLNTGAGTALGEETTARYAGNPWIRNTHHDNLKDAQNFARTIITAALMKENRW</sequence>
<evidence type="ECO:0000259" key="2">
    <source>
        <dbReference type="SMART" id="SM00507"/>
    </source>
</evidence>
<evidence type="ECO:0000313" key="4">
    <source>
        <dbReference type="Proteomes" id="UP000655366"/>
    </source>
</evidence>
<keyword evidence="3" id="KW-0255">Endonuclease</keyword>
<organism evidence="3 4">
    <name type="scientific">Arthrobacter terrae</name>
    <dbReference type="NCBI Taxonomy" id="2935737"/>
    <lineage>
        <taxon>Bacteria</taxon>
        <taxon>Bacillati</taxon>
        <taxon>Actinomycetota</taxon>
        <taxon>Actinomycetes</taxon>
        <taxon>Micrococcales</taxon>
        <taxon>Micrococcaceae</taxon>
        <taxon>Arthrobacter</taxon>
    </lineage>
</organism>
<dbReference type="GO" id="GO:0004519">
    <property type="term" value="F:endonuclease activity"/>
    <property type="evidence" value="ECO:0007669"/>
    <property type="project" value="UniProtKB-KW"/>
</dbReference>
<dbReference type="AlphaFoldDB" id="A0A931G7D0"/>
<reference evidence="3 4" key="1">
    <citation type="submission" date="2020-11" db="EMBL/GenBank/DDBJ databases">
        <title>Arthrobacter antarcticus sp. nov., isolated from Antarctic Soil.</title>
        <authorList>
            <person name="Li J."/>
        </authorList>
    </citation>
    <scope>NUCLEOTIDE SEQUENCE [LARGE SCALE GENOMIC DNA]</scope>
    <source>
        <strain evidence="3 4">Z1-20</strain>
    </source>
</reference>
<comment type="caution">
    <text evidence="3">The sequence shown here is derived from an EMBL/GenBank/DDBJ whole genome shotgun (WGS) entry which is preliminary data.</text>
</comment>
<accession>A0A931G7D0</accession>
<dbReference type="GO" id="GO:0008270">
    <property type="term" value="F:zinc ion binding"/>
    <property type="evidence" value="ECO:0007669"/>
    <property type="project" value="InterPro"/>
</dbReference>
<keyword evidence="3" id="KW-0540">Nuclease</keyword>
<dbReference type="Proteomes" id="UP000655366">
    <property type="component" value="Unassembled WGS sequence"/>
</dbReference>
<evidence type="ECO:0000313" key="3">
    <source>
        <dbReference type="EMBL" id="MBG0741625.1"/>
    </source>
</evidence>
<feature type="domain" description="HNH nuclease" evidence="2">
    <location>
        <begin position="1"/>
        <end position="48"/>
    </location>
</feature>
<feature type="compositionally biased region" description="Basic residues" evidence="1">
    <location>
        <begin position="74"/>
        <end position="85"/>
    </location>
</feature>
<dbReference type="CDD" id="cd00085">
    <property type="entry name" value="HNHc"/>
    <property type="match status" value="1"/>
</dbReference>
<dbReference type="EMBL" id="JADNYM010000034">
    <property type="protein sequence ID" value="MBG0741625.1"/>
    <property type="molecule type" value="Genomic_DNA"/>
</dbReference>
<keyword evidence="3" id="KW-0378">Hydrolase</keyword>
<dbReference type="Gene3D" id="1.10.30.50">
    <property type="match status" value="1"/>
</dbReference>
<name>A0A931G7D0_9MICC</name>
<protein>
    <submittedName>
        <fullName evidence="3">HNH endonuclease</fullName>
    </submittedName>
</protein>
<feature type="region of interest" description="Disordered" evidence="1">
    <location>
        <begin position="72"/>
        <end position="93"/>
    </location>
</feature>
<proteinExistence type="predicted"/>
<gene>
    <name evidence="3" type="ORF">IV500_19900</name>
</gene>
<dbReference type="InterPro" id="IPR003615">
    <property type="entry name" value="HNH_nuc"/>
</dbReference>
<dbReference type="Pfam" id="PF01844">
    <property type="entry name" value="HNH"/>
    <property type="match status" value="1"/>
</dbReference>
<keyword evidence="4" id="KW-1185">Reference proteome</keyword>
<dbReference type="SMART" id="SM00507">
    <property type="entry name" value="HNHc"/>
    <property type="match status" value="1"/>
</dbReference>
<dbReference type="InterPro" id="IPR002711">
    <property type="entry name" value="HNH"/>
</dbReference>